<dbReference type="InterPro" id="IPR019734">
    <property type="entry name" value="TPR_rpt"/>
</dbReference>
<dbReference type="Proteomes" id="UP000321577">
    <property type="component" value="Unassembled WGS sequence"/>
</dbReference>
<dbReference type="EMBL" id="BKAG01000013">
    <property type="protein sequence ID" value="GEP42949.1"/>
    <property type="molecule type" value="Genomic_DNA"/>
</dbReference>
<dbReference type="PROSITE" id="PS50005">
    <property type="entry name" value="TPR"/>
    <property type="match status" value="4"/>
</dbReference>
<evidence type="ECO:0000313" key="5">
    <source>
        <dbReference type="EMBL" id="GEP42949.1"/>
    </source>
</evidence>
<reference evidence="5 6" key="1">
    <citation type="submission" date="2019-07" db="EMBL/GenBank/DDBJ databases">
        <title>Whole genome shotgun sequence of Brevifollis gellanilyticus NBRC 108608.</title>
        <authorList>
            <person name="Hosoyama A."/>
            <person name="Uohara A."/>
            <person name="Ohji S."/>
            <person name="Ichikawa N."/>
        </authorList>
    </citation>
    <scope>NUCLEOTIDE SEQUENCE [LARGE SCALE GENOMIC DNA]</scope>
    <source>
        <strain evidence="5 6">NBRC 108608</strain>
    </source>
</reference>
<dbReference type="Pfam" id="PF13432">
    <property type="entry name" value="TPR_16"/>
    <property type="match status" value="1"/>
</dbReference>
<evidence type="ECO:0000256" key="3">
    <source>
        <dbReference type="PROSITE-ProRule" id="PRU00339"/>
    </source>
</evidence>
<feature type="repeat" description="TPR" evidence="3">
    <location>
        <begin position="583"/>
        <end position="616"/>
    </location>
</feature>
<dbReference type="SMART" id="SM00028">
    <property type="entry name" value="TPR"/>
    <property type="match status" value="5"/>
</dbReference>
<feature type="coiled-coil region" evidence="4">
    <location>
        <begin position="248"/>
        <end position="423"/>
    </location>
</feature>
<keyword evidence="1" id="KW-0677">Repeat</keyword>
<dbReference type="Gene3D" id="1.25.40.10">
    <property type="entry name" value="Tetratricopeptide repeat domain"/>
    <property type="match status" value="1"/>
</dbReference>
<evidence type="ECO:0000256" key="1">
    <source>
        <dbReference type="ARBA" id="ARBA00022737"/>
    </source>
</evidence>
<keyword evidence="6" id="KW-1185">Reference proteome</keyword>
<proteinExistence type="predicted"/>
<comment type="caution">
    <text evidence="5">The sequence shown here is derived from an EMBL/GenBank/DDBJ whole genome shotgun (WGS) entry which is preliminary data.</text>
</comment>
<dbReference type="AlphaFoldDB" id="A0A512M8A8"/>
<dbReference type="PANTHER" id="PTHR44943:SF8">
    <property type="entry name" value="TPR REPEAT-CONTAINING PROTEIN MJ0263"/>
    <property type="match status" value="1"/>
</dbReference>
<evidence type="ECO:0000256" key="4">
    <source>
        <dbReference type="SAM" id="Coils"/>
    </source>
</evidence>
<protein>
    <submittedName>
        <fullName evidence="5">Uncharacterized protein</fullName>
    </submittedName>
</protein>
<accession>A0A512M8A8</accession>
<dbReference type="Gene3D" id="1.10.287.1490">
    <property type="match status" value="1"/>
</dbReference>
<feature type="repeat" description="TPR" evidence="3">
    <location>
        <begin position="549"/>
        <end position="582"/>
    </location>
</feature>
<evidence type="ECO:0000313" key="6">
    <source>
        <dbReference type="Proteomes" id="UP000321577"/>
    </source>
</evidence>
<dbReference type="OrthoDB" id="175163at2"/>
<feature type="repeat" description="TPR" evidence="3">
    <location>
        <begin position="617"/>
        <end position="650"/>
    </location>
</feature>
<keyword evidence="4" id="KW-0175">Coiled coil</keyword>
<dbReference type="InterPro" id="IPR011990">
    <property type="entry name" value="TPR-like_helical_dom_sf"/>
</dbReference>
<evidence type="ECO:0000256" key="2">
    <source>
        <dbReference type="ARBA" id="ARBA00022803"/>
    </source>
</evidence>
<name>A0A512M8A8_9BACT</name>
<keyword evidence="2 3" id="KW-0802">TPR repeat</keyword>
<gene>
    <name evidence="5" type="ORF">BGE01nite_22400</name>
</gene>
<organism evidence="5 6">
    <name type="scientific">Brevifollis gellanilyticus</name>
    <dbReference type="NCBI Taxonomy" id="748831"/>
    <lineage>
        <taxon>Bacteria</taxon>
        <taxon>Pseudomonadati</taxon>
        <taxon>Verrucomicrobiota</taxon>
        <taxon>Verrucomicrobiia</taxon>
        <taxon>Verrucomicrobiales</taxon>
        <taxon>Verrucomicrobiaceae</taxon>
    </lineage>
</organism>
<dbReference type="SUPFAM" id="SSF48452">
    <property type="entry name" value="TPR-like"/>
    <property type="match status" value="1"/>
</dbReference>
<dbReference type="RefSeq" id="WP_146850530.1">
    <property type="nucleotide sequence ID" value="NZ_BKAG01000013.1"/>
</dbReference>
<dbReference type="PANTHER" id="PTHR44943">
    <property type="entry name" value="CELLULOSE SYNTHASE OPERON PROTEIN C"/>
    <property type="match status" value="1"/>
</dbReference>
<feature type="repeat" description="TPR" evidence="3">
    <location>
        <begin position="651"/>
        <end position="684"/>
    </location>
</feature>
<dbReference type="InterPro" id="IPR051685">
    <property type="entry name" value="Ycf3/AcsC/BcsC/TPR_MFPF"/>
</dbReference>
<sequence>MKFCPPLFLALALLVPANDSRAQFSGTDEAADLFFQGYVLKNDAEKMEQEGNLQGALSLYQQMKQSFDDLAVTHPQWQPGMMGNRRALTEQAISRVKARLAQPQAAPAPNAAPAGAAPAAAAPTTLFGMPSGGAPVAAPAVPSPAPAPALGGGVAMAPAANGSMPSLAEVLSQWEAAYRQRMTALESQNSTQQVDLQKWQQWYQWASGEITTSRDKQQKLEGQMTSKDEAIAVMKMEVAAGRASEQQLDALTKEKIAIEVEYKKAAQRLSAAESAAKEASQKLAEASQRIVAVEEERNKILAERDAAVKERDAKSMALVEAEKKADSATKERDALSAQVLGYKTEVEDLRKKKTAILPNDVKKIVADYEHLKKDFDEAQKQIVTLKADSMRKDEEVVKLRGQLTTLQSEMATLRQQSAGYQTQVADLTLQLKKIQDSDPTGMTPELAKENTLLREIIMRQLRSQYRQQQAKDLVISDLKKMEGVSNKMLNQVEDLTQNRLTLTPDEEKLFTDPAVRELLGSGGIQGTMIARVSKPGDANENPEATKNPAQALLDKANEAFSAKRFPDAAALYEDALRADPKNTTALVGLGYAREREQKYAEAETALKKCLVYEPENETAAFHLGVTYFKQDRWNDAMGSFEKSLTINPKNARGRHYLGIISTKLNFIERAEREFKTALAIDPSYGEAHFNLAVLYATWDPPQWDKARAEYDEALKKGVTPDENLEKLLKGSAEKSVSAR</sequence>